<evidence type="ECO:0000313" key="1">
    <source>
        <dbReference type="EMBL" id="ABZ06829.1"/>
    </source>
</evidence>
<organism evidence="1">
    <name type="scientific">uncultured marine crenarchaeote HF4000_ANIW93E5</name>
    <dbReference type="NCBI Taxonomy" id="455563"/>
    <lineage>
        <taxon>Archaea</taxon>
        <taxon>Nitrososphaerota</taxon>
        <taxon>Nitrososphaeria</taxon>
        <taxon>Nitrosopumilales</taxon>
        <taxon>environmental samples</taxon>
    </lineage>
</organism>
<reference evidence="1" key="1">
    <citation type="journal article" date="2008" name="ISME J.">
        <title>Genomic patterns of recombination, clonal divergence and environment in marine microbial populations.</title>
        <authorList>
            <person name="Konstantinidis K.T."/>
            <person name="Delong E.F."/>
        </authorList>
    </citation>
    <scope>NUCLEOTIDE SEQUENCE</scope>
</reference>
<sequence length="72" mass="8386">MGGVLWITVFDKKKLRNGNIRKTYIPTVTGVVHFFAPKYEVTNDLKSQFKKWLRRWSLPSEQHSPPFPTGLP</sequence>
<gene>
    <name evidence="1" type="ORF">ALOHA_HF4000ANIW93E5ctg3g1</name>
</gene>
<protein>
    <submittedName>
        <fullName evidence="1">Uncharacterized protein</fullName>
    </submittedName>
</protein>
<accession>B3T2M0</accession>
<name>B3T2M0_9ARCH</name>
<dbReference type="AlphaFoldDB" id="B3T2M0"/>
<proteinExistence type="predicted"/>
<dbReference type="EMBL" id="EU016586">
    <property type="protein sequence ID" value="ABZ06829.1"/>
    <property type="molecule type" value="Genomic_DNA"/>
</dbReference>